<keyword evidence="2 7" id="KW-0028">Amino-acid biosynthesis</keyword>
<dbReference type="Pfam" id="PF00171">
    <property type="entry name" value="Aldedh"/>
    <property type="match status" value="1"/>
</dbReference>
<dbReference type="GO" id="GO:0055129">
    <property type="term" value="P:L-proline biosynthetic process"/>
    <property type="evidence" value="ECO:0007669"/>
    <property type="project" value="UniProtKB-UniRule"/>
</dbReference>
<organism evidence="9 10">
    <name type="scientific">Synechococcus sp. (strain ATCC 27144 / PCC 6301 / SAUG 1402/1)</name>
    <name type="common">Anacystis nidulans</name>
    <dbReference type="NCBI Taxonomy" id="269084"/>
    <lineage>
        <taxon>Bacteria</taxon>
        <taxon>Bacillati</taxon>
        <taxon>Cyanobacteriota</taxon>
        <taxon>Cyanophyceae</taxon>
        <taxon>Synechococcales</taxon>
        <taxon>Synechococcaceae</taxon>
        <taxon>Synechococcus</taxon>
    </lineage>
</organism>
<gene>
    <name evidence="7 9" type="primary">proA</name>
    <name evidence="9" type="ordered locus">syc1855_d</name>
</gene>
<sequence>MAAPARAFVYQAYQAANQLARTKPLVRSQALQAIAQAIDSARDGILEANTLDLEACQDSEMPDLLRRWLKLTPERLDRTVEILERLSVRSDPIQQVMRASFQHEHSQAYSQLMPLGVIAFVYEALPELAAIATGLCLRVGNSILLKGGTEAVHTNQAIVSVMQEALESTELPTTSLISLPEDDPATSLAALVTQDQWIDLVIPYGRPELVQQVARLATSPVLRTSMGNCYLYWASGGELETVRWMILDSHASEPDAVNAIEKVLIDRDCNLSKLTVLMDSLRSKGFRLKGDEELVQEMPELELARHEDWSRPYLSRTVAFKLVPGIEAATDWINTHSSGHADSIVTDSYEDSRAFSRELNSAMVHVNASPRFSRSPRHSNEIALGMSNQKGYRRGRITLETLTTIKQVVLGLGQ</sequence>
<dbReference type="InterPro" id="IPR016163">
    <property type="entry name" value="Ald_DH_C"/>
</dbReference>
<comment type="pathway">
    <text evidence="1 7">Amino-acid biosynthesis; L-proline biosynthesis; L-glutamate 5-semialdehyde from L-glutamate: step 2/2.</text>
</comment>
<dbReference type="RefSeq" id="WP_011244165.1">
    <property type="nucleotide sequence ID" value="NC_006576.1"/>
</dbReference>
<comment type="catalytic activity">
    <reaction evidence="6 7">
        <text>L-glutamate 5-semialdehyde + phosphate + NADP(+) = L-glutamyl 5-phosphate + NADPH + H(+)</text>
        <dbReference type="Rhea" id="RHEA:19541"/>
        <dbReference type="ChEBI" id="CHEBI:15378"/>
        <dbReference type="ChEBI" id="CHEBI:43474"/>
        <dbReference type="ChEBI" id="CHEBI:57783"/>
        <dbReference type="ChEBI" id="CHEBI:58066"/>
        <dbReference type="ChEBI" id="CHEBI:58274"/>
        <dbReference type="ChEBI" id="CHEBI:58349"/>
        <dbReference type="EC" id="1.2.1.41"/>
    </reaction>
</comment>
<name>A0A0H3K3X2_SYNP6</name>
<dbReference type="GO" id="GO:0004350">
    <property type="term" value="F:glutamate-5-semialdehyde dehydrogenase activity"/>
    <property type="evidence" value="ECO:0007669"/>
    <property type="project" value="UniProtKB-UniRule"/>
</dbReference>
<dbReference type="InterPro" id="IPR016161">
    <property type="entry name" value="Ald_DH/histidinol_DH"/>
</dbReference>
<accession>A0A0H3K3X2</accession>
<evidence type="ECO:0000313" key="9">
    <source>
        <dbReference type="EMBL" id="BAD80045.1"/>
    </source>
</evidence>
<keyword evidence="4 7" id="KW-0521">NADP</keyword>
<comment type="similarity">
    <text evidence="7">Belongs to the gamma-glutamyl phosphate reductase family.</text>
</comment>
<dbReference type="Gene3D" id="3.40.309.10">
    <property type="entry name" value="Aldehyde Dehydrogenase, Chain A, domain 2"/>
    <property type="match status" value="1"/>
</dbReference>
<dbReference type="SUPFAM" id="SSF53720">
    <property type="entry name" value="ALDH-like"/>
    <property type="match status" value="1"/>
</dbReference>
<dbReference type="KEGG" id="syc:syc1855_d"/>
<dbReference type="NCBIfam" id="NF001221">
    <property type="entry name" value="PRK00197.1"/>
    <property type="match status" value="1"/>
</dbReference>
<reference evidence="9 10" key="1">
    <citation type="journal article" date="2007" name="Photosyn. Res.">
        <title>Complete nucleotide sequence of the freshwater unicellular cyanobacterium Synechococcus elongatus PCC 6301 chromosome: gene content and organization.</title>
        <authorList>
            <person name="Sugita C."/>
            <person name="Ogata K."/>
            <person name="Shikata M."/>
            <person name="Jikuya H."/>
            <person name="Takano J."/>
            <person name="Furumichi M."/>
            <person name="Kanehisa M."/>
            <person name="Omata T."/>
            <person name="Sugiura M."/>
            <person name="Sugita M."/>
        </authorList>
    </citation>
    <scope>NUCLEOTIDE SEQUENCE [LARGE SCALE GENOMIC DNA]</scope>
    <source>
        <strain evidence="10">ATCC 27144 / PCC 6301 / SAUG 1402/1</strain>
    </source>
</reference>
<dbReference type="HAMAP" id="MF_00412">
    <property type="entry name" value="ProA"/>
    <property type="match status" value="1"/>
</dbReference>
<evidence type="ECO:0000256" key="7">
    <source>
        <dbReference type="HAMAP-Rule" id="MF_00412"/>
    </source>
</evidence>
<evidence type="ECO:0000256" key="4">
    <source>
        <dbReference type="ARBA" id="ARBA00022857"/>
    </source>
</evidence>
<dbReference type="PANTHER" id="PTHR11063:SF8">
    <property type="entry name" value="DELTA-1-PYRROLINE-5-CARBOXYLATE SYNTHASE"/>
    <property type="match status" value="1"/>
</dbReference>
<dbReference type="CDD" id="cd07079">
    <property type="entry name" value="ALDH_F18-19_ProA-GPR"/>
    <property type="match status" value="1"/>
</dbReference>
<feature type="domain" description="Aldehyde dehydrogenase" evidence="8">
    <location>
        <begin position="5"/>
        <end position="225"/>
    </location>
</feature>
<dbReference type="GO" id="GO:0005737">
    <property type="term" value="C:cytoplasm"/>
    <property type="evidence" value="ECO:0007669"/>
    <property type="project" value="UniProtKB-SubCell"/>
</dbReference>
<dbReference type="Proteomes" id="UP000001175">
    <property type="component" value="Chromosome"/>
</dbReference>
<keyword evidence="7" id="KW-0963">Cytoplasm</keyword>
<dbReference type="InterPro" id="IPR016162">
    <property type="entry name" value="Ald_DH_N"/>
</dbReference>
<protein>
    <recommendedName>
        <fullName evidence="7">Gamma-glutamyl phosphate reductase</fullName>
        <shortName evidence="7">GPR</shortName>
        <ecNumber evidence="7">1.2.1.41</ecNumber>
    </recommendedName>
    <alternativeName>
        <fullName evidence="7">Glutamate-5-semialdehyde dehydrogenase</fullName>
    </alternativeName>
    <alternativeName>
        <fullName evidence="7">Glutamyl-gamma-semialdehyde dehydrogenase</fullName>
        <shortName evidence="7">GSA dehydrogenase</shortName>
    </alternativeName>
</protein>
<evidence type="ECO:0000256" key="5">
    <source>
        <dbReference type="ARBA" id="ARBA00023002"/>
    </source>
</evidence>
<dbReference type="UniPathway" id="UPA00098">
    <property type="reaction ID" value="UER00360"/>
</dbReference>
<comment type="function">
    <text evidence="7">Catalyzes the NADPH-dependent reduction of L-glutamate 5-phosphate into L-glutamate 5-semialdehyde and phosphate. The product spontaneously undergoes cyclization to form 1-pyrroline-5-carboxylate.</text>
</comment>
<dbReference type="GO" id="GO:0050661">
    <property type="term" value="F:NADP binding"/>
    <property type="evidence" value="ECO:0007669"/>
    <property type="project" value="InterPro"/>
</dbReference>
<keyword evidence="5 7" id="KW-0560">Oxidoreductase</keyword>
<evidence type="ECO:0000313" key="10">
    <source>
        <dbReference type="Proteomes" id="UP000001175"/>
    </source>
</evidence>
<dbReference type="InterPro" id="IPR012134">
    <property type="entry name" value="Glu-5-SA_DH"/>
</dbReference>
<evidence type="ECO:0000256" key="2">
    <source>
        <dbReference type="ARBA" id="ARBA00022605"/>
    </source>
</evidence>
<dbReference type="InterPro" id="IPR015590">
    <property type="entry name" value="Aldehyde_DH_dom"/>
</dbReference>
<evidence type="ECO:0000256" key="1">
    <source>
        <dbReference type="ARBA" id="ARBA00004985"/>
    </source>
</evidence>
<evidence type="ECO:0000259" key="8">
    <source>
        <dbReference type="Pfam" id="PF00171"/>
    </source>
</evidence>
<dbReference type="InterPro" id="IPR000965">
    <property type="entry name" value="GPR_dom"/>
</dbReference>
<comment type="subcellular location">
    <subcellularLocation>
        <location evidence="7">Cytoplasm</location>
    </subcellularLocation>
</comment>
<evidence type="ECO:0000256" key="6">
    <source>
        <dbReference type="ARBA" id="ARBA00049024"/>
    </source>
</evidence>
<dbReference type="PIRSF" id="PIRSF000151">
    <property type="entry name" value="GPR"/>
    <property type="match status" value="1"/>
</dbReference>
<dbReference type="eggNOG" id="COG0014">
    <property type="taxonomic scope" value="Bacteria"/>
</dbReference>
<dbReference type="Gene3D" id="3.40.605.10">
    <property type="entry name" value="Aldehyde Dehydrogenase, Chain A, domain 1"/>
    <property type="match status" value="1"/>
</dbReference>
<dbReference type="EMBL" id="AP008231">
    <property type="protein sequence ID" value="BAD80045.1"/>
    <property type="molecule type" value="Genomic_DNA"/>
</dbReference>
<keyword evidence="3 7" id="KW-0641">Proline biosynthesis</keyword>
<dbReference type="AlphaFoldDB" id="A0A0H3K3X2"/>
<dbReference type="EC" id="1.2.1.41" evidence="7"/>
<proteinExistence type="inferred from homology"/>
<dbReference type="PANTHER" id="PTHR11063">
    <property type="entry name" value="GLUTAMATE SEMIALDEHYDE DEHYDROGENASE"/>
    <property type="match status" value="1"/>
</dbReference>
<evidence type="ECO:0000256" key="3">
    <source>
        <dbReference type="ARBA" id="ARBA00022650"/>
    </source>
</evidence>